<dbReference type="SUPFAM" id="SSF48452">
    <property type="entry name" value="TPR-like"/>
    <property type="match status" value="3"/>
</dbReference>
<evidence type="ECO:0000256" key="5">
    <source>
        <dbReference type="ARBA" id="ARBA00023163"/>
    </source>
</evidence>
<dbReference type="GO" id="GO:0006355">
    <property type="term" value="P:regulation of DNA-templated transcription"/>
    <property type="evidence" value="ECO:0007669"/>
    <property type="project" value="InterPro"/>
</dbReference>
<dbReference type="PANTHER" id="PTHR35807:SF1">
    <property type="entry name" value="TRANSCRIPTIONAL REGULATOR REDD"/>
    <property type="match status" value="1"/>
</dbReference>
<dbReference type="PROSITE" id="PS50005">
    <property type="entry name" value="TPR"/>
    <property type="match status" value="2"/>
</dbReference>
<dbReference type="Pfam" id="PF00486">
    <property type="entry name" value="Trans_reg_C"/>
    <property type="match status" value="1"/>
</dbReference>
<dbReference type="Gene3D" id="1.10.10.10">
    <property type="entry name" value="Winged helix-like DNA-binding domain superfamily/Winged helix DNA-binding domain"/>
    <property type="match status" value="1"/>
</dbReference>
<keyword evidence="3" id="KW-0805">Transcription regulation</keyword>
<keyword evidence="5" id="KW-0804">Transcription</keyword>
<protein>
    <submittedName>
        <fullName evidence="10">DNA-binding transcriptional activator of the SARP family</fullName>
    </submittedName>
</protein>
<keyword evidence="11" id="KW-1185">Reference proteome</keyword>
<dbReference type="PRINTS" id="PR00364">
    <property type="entry name" value="DISEASERSIST"/>
</dbReference>
<evidence type="ECO:0000256" key="3">
    <source>
        <dbReference type="ARBA" id="ARBA00023015"/>
    </source>
</evidence>
<gene>
    <name evidence="10" type="ORF">SAMN04490356_6292</name>
</gene>
<dbReference type="GO" id="GO:0000160">
    <property type="term" value="P:phosphorelay signal transduction system"/>
    <property type="evidence" value="ECO:0007669"/>
    <property type="project" value="UniProtKB-KW"/>
</dbReference>
<dbReference type="Pfam" id="PF13374">
    <property type="entry name" value="TPR_10"/>
    <property type="match status" value="1"/>
</dbReference>
<dbReference type="Gene3D" id="3.40.50.300">
    <property type="entry name" value="P-loop containing nucleotide triphosphate hydrolases"/>
    <property type="match status" value="1"/>
</dbReference>
<dbReference type="Pfam" id="PF13424">
    <property type="entry name" value="TPR_12"/>
    <property type="match status" value="2"/>
</dbReference>
<dbReference type="RefSeq" id="WP_093466391.1">
    <property type="nucleotide sequence ID" value="NZ_FNST01000002.1"/>
</dbReference>
<sequence>MVSFGLLGSVEVRVDGTEVNLGHARQQCVLVALLVEANHVVAVDQLVDRVWGERPPRRVQGTLYSYLSRLRQALAPAAEQVSIVRRSGGYVLSVEETAVDLHRFRRLVGEARAADEDERASALFAQALGLWRGRAFTALDTPWFTTLREALERERTAAELDHTDLRLRMGRHTGLLAELSTRSEAHPLDERLAGQLMVALYRSGRPAQALHHYQEIRCRLAEELGTDPSPPLQDLHQRILTADPALTAPATPSTAGSGRRPVPVPRQLPASPPVFIGRIPELATLDRLLDPQAAPGGTVMVSAIGGVGGVGKSWLVLHWAHNRLEHFPDGQLYINLRGFDPSGEPLAPAVAVRGFLDALGADPAEIPAELDGQTGLYRSLTSDKRLLIVLDNACDTAQLLPLLPGSSTCTVLITSRRQLTGLAVSHGARSLDLDVLPDTEARHLLIRHLGHRRTAAEPDAVATLLTYCAGLPLAISILAARAAAGPDLPLSALAEEVQEAATRLDALDTGDMAADLRAVFSSSYHALEPDTAQAFRLIGLAPGPDISVSATASLTGLPVARVRVLLRKLRAAHLVQEHTPGRHRMHDLIRLYATEQGHGQPVSVSEAALHRLADFYLHTAHTAAGLLDAHRDQIPLAAARPGVVPEEMADRGAALDWFTAEHRVLYAAVDLAAGLGLDAHAWQLARALETFFDYRGHLHDWAASQRTALKAARRLGERSWQADAHRSLGVAYTQMGRLDEGHTHFHQALELYDHLGDRVSQAHTYRGLGWVCDRQGRPREALDHNERALRLYRRADHRGGQAMALNNAGWLHAMLGQYERTLDYCAQAVALNREIDDRHAEAGAWDSLGYAHHHLARYADATGCYERALDLVRGVGDRFNETEILRHLGDTHLAAGDHEAARLVWRQALEIAEEIGHPAADELRDALMDPARDLSEDQSEDTRRGRS</sequence>
<dbReference type="Gene3D" id="1.25.40.10">
    <property type="entry name" value="Tetratricopeptide repeat domain"/>
    <property type="match status" value="2"/>
</dbReference>
<dbReference type="SUPFAM" id="SSF46894">
    <property type="entry name" value="C-terminal effector domain of the bipartite response regulators"/>
    <property type="match status" value="1"/>
</dbReference>
<evidence type="ECO:0000256" key="1">
    <source>
        <dbReference type="ARBA" id="ARBA00005820"/>
    </source>
</evidence>
<dbReference type="CDD" id="cd15831">
    <property type="entry name" value="BTAD"/>
    <property type="match status" value="1"/>
</dbReference>
<feature type="repeat" description="TPR" evidence="6">
    <location>
        <begin position="722"/>
        <end position="755"/>
    </location>
</feature>
<feature type="DNA-binding region" description="OmpR/PhoB-type" evidence="7">
    <location>
        <begin position="1"/>
        <end position="94"/>
    </location>
</feature>
<dbReference type="PROSITE" id="PS51755">
    <property type="entry name" value="OMPR_PHOB"/>
    <property type="match status" value="1"/>
</dbReference>
<feature type="compositionally biased region" description="Low complexity" evidence="8">
    <location>
        <begin position="246"/>
        <end position="255"/>
    </location>
</feature>
<dbReference type="InterPro" id="IPR019734">
    <property type="entry name" value="TPR_rpt"/>
</dbReference>
<evidence type="ECO:0000256" key="2">
    <source>
        <dbReference type="ARBA" id="ARBA00023012"/>
    </source>
</evidence>
<dbReference type="Proteomes" id="UP000198609">
    <property type="component" value="Unassembled WGS sequence"/>
</dbReference>
<feature type="domain" description="OmpR/PhoB-type" evidence="9">
    <location>
        <begin position="1"/>
        <end position="94"/>
    </location>
</feature>
<dbReference type="InterPro" id="IPR001867">
    <property type="entry name" value="OmpR/PhoB-type_DNA-bd"/>
</dbReference>
<comment type="similarity">
    <text evidence="1">Belongs to the AfsR/DnrI/RedD regulatory family.</text>
</comment>
<dbReference type="InterPro" id="IPR016032">
    <property type="entry name" value="Sig_transdc_resp-reg_C-effctor"/>
</dbReference>
<evidence type="ECO:0000259" key="9">
    <source>
        <dbReference type="PROSITE" id="PS51755"/>
    </source>
</evidence>
<feature type="repeat" description="TPR" evidence="6">
    <location>
        <begin position="882"/>
        <end position="915"/>
    </location>
</feature>
<name>A0A1H4WU89_STRMJ</name>
<dbReference type="SMART" id="SM00862">
    <property type="entry name" value="Trans_reg_C"/>
    <property type="match status" value="1"/>
</dbReference>
<evidence type="ECO:0000256" key="7">
    <source>
        <dbReference type="PROSITE-ProRule" id="PRU01091"/>
    </source>
</evidence>
<evidence type="ECO:0000313" key="11">
    <source>
        <dbReference type="Proteomes" id="UP000198609"/>
    </source>
</evidence>
<feature type="region of interest" description="Disordered" evidence="8">
    <location>
        <begin position="246"/>
        <end position="267"/>
    </location>
</feature>
<keyword evidence="6" id="KW-0802">TPR repeat</keyword>
<dbReference type="SMART" id="SM00028">
    <property type="entry name" value="TPR"/>
    <property type="match status" value="5"/>
</dbReference>
<dbReference type="InterPro" id="IPR027417">
    <property type="entry name" value="P-loop_NTPase"/>
</dbReference>
<dbReference type="AlphaFoldDB" id="A0A1H4WU89"/>
<keyword evidence="2" id="KW-0902">Two-component regulatory system</keyword>
<dbReference type="Pfam" id="PF03704">
    <property type="entry name" value="BTAD"/>
    <property type="match status" value="1"/>
</dbReference>
<dbReference type="InterPro" id="IPR005158">
    <property type="entry name" value="BTAD"/>
</dbReference>
<feature type="region of interest" description="Disordered" evidence="8">
    <location>
        <begin position="921"/>
        <end position="947"/>
    </location>
</feature>
<dbReference type="EMBL" id="FNST01000002">
    <property type="protein sequence ID" value="SEC96962.1"/>
    <property type="molecule type" value="Genomic_DNA"/>
</dbReference>
<dbReference type="InterPro" id="IPR051677">
    <property type="entry name" value="AfsR-DnrI-RedD_regulator"/>
</dbReference>
<keyword evidence="4 7" id="KW-0238">DNA-binding</keyword>
<proteinExistence type="inferred from homology"/>
<evidence type="ECO:0000256" key="8">
    <source>
        <dbReference type="SAM" id="MobiDB-lite"/>
    </source>
</evidence>
<dbReference type="GO" id="GO:0043531">
    <property type="term" value="F:ADP binding"/>
    <property type="evidence" value="ECO:0007669"/>
    <property type="project" value="InterPro"/>
</dbReference>
<evidence type="ECO:0000313" key="10">
    <source>
        <dbReference type="EMBL" id="SEC96962.1"/>
    </source>
</evidence>
<accession>A0A1H4WU89</accession>
<dbReference type="SUPFAM" id="SSF52540">
    <property type="entry name" value="P-loop containing nucleoside triphosphate hydrolases"/>
    <property type="match status" value="1"/>
</dbReference>
<dbReference type="GO" id="GO:0003677">
    <property type="term" value="F:DNA binding"/>
    <property type="evidence" value="ECO:0007669"/>
    <property type="project" value="UniProtKB-UniRule"/>
</dbReference>
<reference evidence="11" key="1">
    <citation type="submission" date="2016-10" db="EMBL/GenBank/DDBJ databases">
        <authorList>
            <person name="Varghese N."/>
            <person name="Submissions S."/>
        </authorList>
    </citation>
    <scope>NUCLEOTIDE SEQUENCE [LARGE SCALE GENOMIC DNA]</scope>
    <source>
        <strain evidence="11">DSM 40318</strain>
    </source>
</reference>
<dbReference type="InterPro" id="IPR011990">
    <property type="entry name" value="TPR-like_helical_dom_sf"/>
</dbReference>
<dbReference type="InterPro" id="IPR036388">
    <property type="entry name" value="WH-like_DNA-bd_sf"/>
</dbReference>
<dbReference type="SMART" id="SM01043">
    <property type="entry name" value="BTAD"/>
    <property type="match status" value="1"/>
</dbReference>
<dbReference type="PANTHER" id="PTHR35807">
    <property type="entry name" value="TRANSCRIPTIONAL REGULATOR REDD-RELATED"/>
    <property type="match status" value="1"/>
</dbReference>
<evidence type="ECO:0000256" key="4">
    <source>
        <dbReference type="ARBA" id="ARBA00023125"/>
    </source>
</evidence>
<evidence type="ECO:0000256" key="6">
    <source>
        <dbReference type="PROSITE-ProRule" id="PRU00339"/>
    </source>
</evidence>
<organism evidence="10 11">
    <name type="scientific">Streptomyces melanosporofaciens</name>
    <dbReference type="NCBI Taxonomy" id="67327"/>
    <lineage>
        <taxon>Bacteria</taxon>
        <taxon>Bacillati</taxon>
        <taxon>Actinomycetota</taxon>
        <taxon>Actinomycetes</taxon>
        <taxon>Kitasatosporales</taxon>
        <taxon>Streptomycetaceae</taxon>
        <taxon>Streptomyces</taxon>
        <taxon>Streptomyces violaceusniger group</taxon>
    </lineage>
</organism>